<feature type="compositionally biased region" description="Basic and acidic residues" evidence="1">
    <location>
        <begin position="171"/>
        <end position="186"/>
    </location>
</feature>
<feature type="region of interest" description="Disordered" evidence="1">
    <location>
        <begin position="163"/>
        <end position="186"/>
    </location>
</feature>
<feature type="region of interest" description="Disordered" evidence="1">
    <location>
        <begin position="57"/>
        <end position="83"/>
    </location>
</feature>
<dbReference type="Proteomes" id="UP001454036">
    <property type="component" value="Unassembled WGS sequence"/>
</dbReference>
<gene>
    <name evidence="2" type="ORF">LIER_17981</name>
</gene>
<name>A0AAV3QCC0_LITER</name>
<feature type="compositionally biased region" description="Basic and acidic residues" evidence="1">
    <location>
        <begin position="253"/>
        <end position="267"/>
    </location>
</feature>
<keyword evidence="3" id="KW-1185">Reference proteome</keyword>
<protein>
    <submittedName>
        <fullName evidence="2">Uncharacterized protein</fullName>
    </submittedName>
</protein>
<reference evidence="2 3" key="1">
    <citation type="submission" date="2024-01" db="EMBL/GenBank/DDBJ databases">
        <title>The complete chloroplast genome sequence of Lithospermum erythrorhizon: insights into the phylogenetic relationship among Boraginaceae species and the maternal lineages of purple gromwells.</title>
        <authorList>
            <person name="Okada T."/>
            <person name="Watanabe K."/>
        </authorList>
    </citation>
    <scope>NUCLEOTIDE SEQUENCE [LARGE SCALE GENOMIC DNA]</scope>
</reference>
<evidence type="ECO:0000313" key="2">
    <source>
        <dbReference type="EMBL" id="GAA0161734.1"/>
    </source>
</evidence>
<dbReference type="AlphaFoldDB" id="A0AAV3QCC0"/>
<comment type="caution">
    <text evidence="2">The sequence shown here is derived from an EMBL/GenBank/DDBJ whole genome shotgun (WGS) entry which is preliminary data.</text>
</comment>
<evidence type="ECO:0000313" key="3">
    <source>
        <dbReference type="Proteomes" id="UP001454036"/>
    </source>
</evidence>
<evidence type="ECO:0000256" key="1">
    <source>
        <dbReference type="SAM" id="MobiDB-lite"/>
    </source>
</evidence>
<feature type="region of interest" description="Disordered" evidence="1">
    <location>
        <begin position="241"/>
        <end position="282"/>
    </location>
</feature>
<organism evidence="2 3">
    <name type="scientific">Lithospermum erythrorhizon</name>
    <name type="common">Purple gromwell</name>
    <name type="synonym">Lithospermum officinale var. erythrorhizon</name>
    <dbReference type="NCBI Taxonomy" id="34254"/>
    <lineage>
        <taxon>Eukaryota</taxon>
        <taxon>Viridiplantae</taxon>
        <taxon>Streptophyta</taxon>
        <taxon>Embryophyta</taxon>
        <taxon>Tracheophyta</taxon>
        <taxon>Spermatophyta</taxon>
        <taxon>Magnoliopsida</taxon>
        <taxon>eudicotyledons</taxon>
        <taxon>Gunneridae</taxon>
        <taxon>Pentapetalae</taxon>
        <taxon>asterids</taxon>
        <taxon>lamiids</taxon>
        <taxon>Boraginales</taxon>
        <taxon>Boraginaceae</taxon>
        <taxon>Boraginoideae</taxon>
        <taxon>Lithospermeae</taxon>
        <taxon>Lithospermum</taxon>
    </lineage>
</organism>
<proteinExistence type="predicted"/>
<dbReference type="EMBL" id="BAABME010004262">
    <property type="protein sequence ID" value="GAA0161734.1"/>
    <property type="molecule type" value="Genomic_DNA"/>
</dbReference>
<accession>A0AAV3QCC0</accession>
<sequence length="282" mass="31962">MLSHEYFNYEDKYNDETKKILRVNKYDPWIFVHGVRRQEGRSDSTGYKEETMGGVRAQGWRGGMTRPSVVEESGSRVGEEEERGINEITSKRQIYVAPPQRMEDKKNVHGRGKMMSNVKQRGWEMDIRNMGCNQKFDTSMVLAKEAGRTGADIGEPLRSLVEEQRGPQVEEQEKATTEHILHGEKRGSTKEVGLLLGVSKAETRTQEEGIAGRFPLGYKDKGANFISNADELRDVPIIQQRKGNGRVKQGIRVGREGRGMEEGKQGEEQTNGDMLRWKASET</sequence>